<dbReference type="PRINTS" id="PR01234">
    <property type="entry name" value="TNECROSISFCT"/>
</dbReference>
<dbReference type="InterPro" id="IPR008983">
    <property type="entry name" value="Tumour_necrosis_fac-like_dom"/>
</dbReference>
<dbReference type="InterPro" id="IPR006052">
    <property type="entry name" value="TNF_dom"/>
</dbReference>
<evidence type="ECO:0000256" key="11">
    <source>
        <dbReference type="SAM" id="Phobius"/>
    </source>
</evidence>
<dbReference type="PANTHER" id="PTHR11471:SF23">
    <property type="entry name" value="TUMOR NECROSIS FACTOR"/>
    <property type="match status" value="1"/>
</dbReference>
<evidence type="ECO:0000256" key="1">
    <source>
        <dbReference type="ARBA" id="ARBA00004606"/>
    </source>
</evidence>
<evidence type="ECO:0000259" key="12">
    <source>
        <dbReference type="PROSITE" id="PS50049"/>
    </source>
</evidence>
<evidence type="ECO:0000256" key="5">
    <source>
        <dbReference type="ARBA" id="ARBA00022692"/>
    </source>
</evidence>
<dbReference type="Pfam" id="PF00229">
    <property type="entry name" value="TNF"/>
    <property type="match status" value="1"/>
</dbReference>
<feature type="domain" description="THD" evidence="12">
    <location>
        <begin position="63"/>
        <end position="242"/>
    </location>
</feature>
<dbReference type="GO" id="GO:0006955">
    <property type="term" value="P:immune response"/>
    <property type="evidence" value="ECO:0007669"/>
    <property type="project" value="Ensembl"/>
</dbReference>
<dbReference type="STRING" id="1676925.ENSPKIP00000032567"/>
<dbReference type="SMART" id="SM00207">
    <property type="entry name" value="TNF"/>
    <property type="match status" value="1"/>
</dbReference>
<dbReference type="GO" id="GO:0005615">
    <property type="term" value="C:extracellular space"/>
    <property type="evidence" value="ECO:0007669"/>
    <property type="project" value="UniProtKB-KW"/>
</dbReference>
<dbReference type="Proteomes" id="UP000261540">
    <property type="component" value="Unplaced"/>
</dbReference>
<dbReference type="GO" id="GO:0005125">
    <property type="term" value="F:cytokine activity"/>
    <property type="evidence" value="ECO:0007669"/>
    <property type="project" value="UniProtKB-KW"/>
</dbReference>
<dbReference type="PROSITE" id="PS50049">
    <property type="entry name" value="THD_2"/>
    <property type="match status" value="1"/>
</dbReference>
<sequence length="242" mass="26832">MTVYGKTTEDIESGQVMAAGHKSSGSWFWKLCSVLSLMAVCAVLALLFTWHIQKQEQTLTERPANALTGQREVHEQQRTLKQIADKVKAGIHVEGSVKQDHFKSSVEWSVIDGHSFVQGGLTLQKNKIIIPYTGLFFVYSQASFRVSCSTTEGSQQPWIMALSHTVMRYSASYGGEKPLLSTVKSPCVGASNDFDTSGKVFSSIYLGAVFKLRRGDELWTDTNRLQDIDTDEGKTFFGVFAL</sequence>
<dbReference type="GeneTree" id="ENSGT01060000248544"/>
<keyword evidence="5 11" id="KW-0812">Transmembrane</keyword>
<keyword evidence="14" id="KW-1185">Reference proteome</keyword>
<evidence type="ECO:0000256" key="7">
    <source>
        <dbReference type="ARBA" id="ARBA00022989"/>
    </source>
</evidence>
<keyword evidence="4" id="KW-0202">Cytokine</keyword>
<dbReference type="GeneID" id="111838992"/>
<dbReference type="SUPFAM" id="SSF49842">
    <property type="entry name" value="TNF-like"/>
    <property type="match status" value="1"/>
</dbReference>
<keyword evidence="7 11" id="KW-1133">Transmembrane helix</keyword>
<dbReference type="OrthoDB" id="9940698at2759"/>
<reference evidence="13" key="2">
    <citation type="submission" date="2025-09" db="UniProtKB">
        <authorList>
            <consortium name="Ensembl"/>
        </authorList>
    </citation>
    <scope>IDENTIFICATION</scope>
</reference>
<evidence type="ECO:0000256" key="8">
    <source>
        <dbReference type="ARBA" id="ARBA00023136"/>
    </source>
</evidence>
<dbReference type="GO" id="GO:0042742">
    <property type="term" value="P:defense response to bacterium"/>
    <property type="evidence" value="ECO:0007669"/>
    <property type="project" value="Ensembl"/>
</dbReference>
<proteinExistence type="inferred from homology"/>
<dbReference type="CTD" id="554167"/>
<keyword evidence="8 11" id="KW-0472">Membrane</keyword>
<evidence type="ECO:0000256" key="4">
    <source>
        <dbReference type="ARBA" id="ARBA00022514"/>
    </source>
</evidence>
<keyword evidence="9" id="KW-1015">Disulfide bond</keyword>
<dbReference type="AlphaFoldDB" id="A0A3B3SPC9"/>
<dbReference type="GO" id="GO:0005164">
    <property type="term" value="F:tumor necrosis factor receptor binding"/>
    <property type="evidence" value="ECO:0007669"/>
    <property type="project" value="InterPro"/>
</dbReference>
<dbReference type="CDD" id="cd00184">
    <property type="entry name" value="TNF"/>
    <property type="match status" value="1"/>
</dbReference>
<name>A0A3B3SPC9_9TELE</name>
<organism evidence="13 14">
    <name type="scientific">Paramormyrops kingsleyae</name>
    <dbReference type="NCBI Taxonomy" id="1676925"/>
    <lineage>
        <taxon>Eukaryota</taxon>
        <taxon>Metazoa</taxon>
        <taxon>Chordata</taxon>
        <taxon>Craniata</taxon>
        <taxon>Vertebrata</taxon>
        <taxon>Euteleostomi</taxon>
        <taxon>Actinopterygii</taxon>
        <taxon>Neopterygii</taxon>
        <taxon>Teleostei</taxon>
        <taxon>Osteoglossocephala</taxon>
        <taxon>Osteoglossomorpha</taxon>
        <taxon>Osteoglossiformes</taxon>
        <taxon>Mormyridae</taxon>
        <taxon>Paramormyrops</taxon>
    </lineage>
</organism>
<evidence type="ECO:0000256" key="2">
    <source>
        <dbReference type="ARBA" id="ARBA00008670"/>
    </source>
</evidence>
<dbReference type="GO" id="GO:0001889">
    <property type="term" value="P:liver development"/>
    <property type="evidence" value="ECO:0007669"/>
    <property type="project" value="Ensembl"/>
</dbReference>
<evidence type="ECO:0000256" key="9">
    <source>
        <dbReference type="ARBA" id="ARBA00023157"/>
    </source>
</evidence>
<evidence type="ECO:0000256" key="3">
    <source>
        <dbReference type="ARBA" id="ARBA00013893"/>
    </source>
</evidence>
<dbReference type="RefSeq" id="XP_023658280.1">
    <property type="nucleotide sequence ID" value="XM_023802512.2"/>
</dbReference>
<dbReference type="GO" id="GO:0016020">
    <property type="term" value="C:membrane"/>
    <property type="evidence" value="ECO:0007669"/>
    <property type="project" value="UniProtKB-SubCell"/>
</dbReference>
<evidence type="ECO:0000313" key="13">
    <source>
        <dbReference type="Ensembl" id="ENSPKIP00000032567.1"/>
    </source>
</evidence>
<dbReference type="RefSeq" id="XP_023658279.1">
    <property type="nucleotide sequence ID" value="XM_023802511.2"/>
</dbReference>
<dbReference type="Gene3D" id="2.60.120.40">
    <property type="match status" value="1"/>
</dbReference>
<comment type="subcellular location">
    <subcellularLocation>
        <location evidence="1">Membrane</location>
        <topology evidence="1">Single-pass type II membrane protein</topology>
    </subcellularLocation>
</comment>
<protein>
    <recommendedName>
        <fullName evidence="3">Tumor necrosis factor</fullName>
    </recommendedName>
    <alternativeName>
        <fullName evidence="10">TNF-alpha</fullName>
    </alternativeName>
</protein>
<dbReference type="PANTHER" id="PTHR11471">
    <property type="entry name" value="TUMOR NECROSIS FACTOR FAMILY MEMBER"/>
    <property type="match status" value="1"/>
</dbReference>
<evidence type="ECO:0000256" key="10">
    <source>
        <dbReference type="ARBA" id="ARBA00029751"/>
    </source>
</evidence>
<dbReference type="Ensembl" id="ENSPKIT00000013437.1">
    <property type="protein sequence ID" value="ENSPKIP00000032567.1"/>
    <property type="gene ID" value="ENSPKIG00000012620.1"/>
</dbReference>
<feature type="transmembrane region" description="Helical" evidence="11">
    <location>
        <begin position="27"/>
        <end position="50"/>
    </location>
</feature>
<accession>A0A3B3SPC9</accession>
<dbReference type="InterPro" id="IPR006053">
    <property type="entry name" value="TNF"/>
</dbReference>
<dbReference type="KEGG" id="pki:111838992"/>
<evidence type="ECO:0000313" key="14">
    <source>
        <dbReference type="Proteomes" id="UP000261540"/>
    </source>
</evidence>
<keyword evidence="6" id="KW-0735">Signal-anchor</keyword>
<reference evidence="13" key="1">
    <citation type="submission" date="2025-08" db="UniProtKB">
        <authorList>
            <consortium name="Ensembl"/>
        </authorList>
    </citation>
    <scope>IDENTIFICATION</scope>
</reference>
<comment type="similarity">
    <text evidence="2">Belongs to the tumor necrosis factor family.</text>
</comment>
<evidence type="ECO:0000256" key="6">
    <source>
        <dbReference type="ARBA" id="ARBA00022968"/>
    </source>
</evidence>